<feature type="compositionally biased region" description="Acidic residues" evidence="1">
    <location>
        <begin position="1429"/>
        <end position="1445"/>
    </location>
</feature>
<feature type="region of interest" description="Disordered" evidence="1">
    <location>
        <begin position="1253"/>
        <end position="1276"/>
    </location>
</feature>
<feature type="region of interest" description="Disordered" evidence="1">
    <location>
        <begin position="2144"/>
        <end position="2177"/>
    </location>
</feature>
<comment type="caution">
    <text evidence="2">The sequence shown here is derived from an EMBL/GenBank/DDBJ whole genome shotgun (WGS) entry which is preliminary data.</text>
</comment>
<feature type="compositionally biased region" description="Low complexity" evidence="1">
    <location>
        <begin position="73"/>
        <end position="94"/>
    </location>
</feature>
<feature type="compositionally biased region" description="Basic and acidic residues" evidence="1">
    <location>
        <begin position="1464"/>
        <end position="1483"/>
    </location>
</feature>
<feature type="region of interest" description="Disordered" evidence="1">
    <location>
        <begin position="1429"/>
        <end position="1448"/>
    </location>
</feature>
<dbReference type="PANTHER" id="PTHR14918:SF3">
    <property type="entry name" value="KICSTOR COMPLEX PROTEIN SZT2"/>
    <property type="match status" value="1"/>
</dbReference>
<reference evidence="2 3" key="1">
    <citation type="submission" date="2017-12" db="EMBL/GenBank/DDBJ databases">
        <title>Sequencing, de novo assembly and annotation of complete genome of a new Thraustochytrid species, strain FCC1311.</title>
        <authorList>
            <person name="Sedici K."/>
            <person name="Godart F."/>
            <person name="Aiese Cigliano R."/>
            <person name="Sanseverino W."/>
            <person name="Barakat M."/>
            <person name="Ortet P."/>
            <person name="Marechal E."/>
            <person name="Cagnac O."/>
            <person name="Amato A."/>
        </authorList>
    </citation>
    <scope>NUCLEOTIDE SEQUENCE [LARGE SCALE GENOMIC DNA]</scope>
</reference>
<feature type="region of interest" description="Disordered" evidence="1">
    <location>
        <begin position="748"/>
        <end position="770"/>
    </location>
</feature>
<accession>A0A2R5GDM9</accession>
<feature type="compositionally biased region" description="Low complexity" evidence="1">
    <location>
        <begin position="751"/>
        <end position="766"/>
    </location>
</feature>
<feature type="region of interest" description="Disordered" evidence="1">
    <location>
        <begin position="416"/>
        <end position="444"/>
    </location>
</feature>
<feature type="compositionally biased region" description="Low complexity" evidence="1">
    <location>
        <begin position="104"/>
        <end position="118"/>
    </location>
</feature>
<evidence type="ECO:0000313" key="2">
    <source>
        <dbReference type="EMBL" id="GBG25904.1"/>
    </source>
</evidence>
<feature type="compositionally biased region" description="Low complexity" evidence="1">
    <location>
        <begin position="1"/>
        <end position="11"/>
    </location>
</feature>
<proteinExistence type="predicted"/>
<feature type="compositionally biased region" description="Polar residues" evidence="1">
    <location>
        <begin position="2293"/>
        <end position="2304"/>
    </location>
</feature>
<evidence type="ECO:0000313" key="3">
    <source>
        <dbReference type="Proteomes" id="UP000241890"/>
    </source>
</evidence>
<feature type="region of interest" description="Disordered" evidence="1">
    <location>
        <begin position="1"/>
        <end position="127"/>
    </location>
</feature>
<feature type="compositionally biased region" description="Basic and acidic residues" evidence="1">
    <location>
        <begin position="2334"/>
        <end position="2343"/>
    </location>
</feature>
<feature type="compositionally biased region" description="Basic and acidic residues" evidence="1">
    <location>
        <begin position="1195"/>
        <end position="1207"/>
    </location>
</feature>
<dbReference type="InterPro" id="IPR033228">
    <property type="entry name" value="SZT2"/>
</dbReference>
<feature type="region of interest" description="Disordered" evidence="1">
    <location>
        <begin position="2290"/>
        <end position="2364"/>
    </location>
</feature>
<dbReference type="EMBL" id="BEYU01000016">
    <property type="protein sequence ID" value="GBG25904.1"/>
    <property type="molecule type" value="Genomic_DNA"/>
</dbReference>
<name>A0A2R5GDM9_9STRA</name>
<feature type="compositionally biased region" description="Basic and acidic residues" evidence="1">
    <location>
        <begin position="321"/>
        <end position="332"/>
    </location>
</feature>
<protein>
    <submittedName>
        <fullName evidence="2">Uncharacterized protein</fullName>
    </submittedName>
</protein>
<feature type="region of interest" description="Disordered" evidence="1">
    <location>
        <begin position="1177"/>
        <end position="1209"/>
    </location>
</feature>
<gene>
    <name evidence="2" type="ORF">FCC1311_021232</name>
</gene>
<feature type="region of interest" description="Disordered" evidence="1">
    <location>
        <begin position="3009"/>
        <end position="3054"/>
    </location>
</feature>
<dbReference type="Proteomes" id="UP000241890">
    <property type="component" value="Unassembled WGS sequence"/>
</dbReference>
<dbReference type="InParanoid" id="A0A2R5GDM9"/>
<evidence type="ECO:0000256" key="1">
    <source>
        <dbReference type="SAM" id="MobiDB-lite"/>
    </source>
</evidence>
<dbReference type="PANTHER" id="PTHR14918">
    <property type="entry name" value="KICSTOR COMPLEX PROTEIN SZT2"/>
    <property type="match status" value="1"/>
</dbReference>
<feature type="region of interest" description="Disordered" evidence="1">
    <location>
        <begin position="2532"/>
        <end position="2557"/>
    </location>
</feature>
<feature type="compositionally biased region" description="Low complexity" evidence="1">
    <location>
        <begin position="2537"/>
        <end position="2557"/>
    </location>
</feature>
<dbReference type="SUPFAM" id="SSF81995">
    <property type="entry name" value="beta-sandwich domain of Sec23/24"/>
    <property type="match status" value="1"/>
</dbReference>
<feature type="compositionally biased region" description="Low complexity" evidence="1">
    <location>
        <begin position="333"/>
        <end position="345"/>
    </location>
</feature>
<dbReference type="OrthoDB" id="43547at2759"/>
<keyword evidence="3" id="KW-1185">Reference proteome</keyword>
<organism evidence="2 3">
    <name type="scientific">Hondaea fermentalgiana</name>
    <dbReference type="NCBI Taxonomy" id="2315210"/>
    <lineage>
        <taxon>Eukaryota</taxon>
        <taxon>Sar</taxon>
        <taxon>Stramenopiles</taxon>
        <taxon>Bigyra</taxon>
        <taxon>Labyrinthulomycetes</taxon>
        <taxon>Thraustochytrida</taxon>
        <taxon>Thraustochytriidae</taxon>
        <taxon>Hondaea</taxon>
    </lineage>
</organism>
<feature type="compositionally biased region" description="Basic and acidic residues" evidence="1">
    <location>
        <begin position="419"/>
        <end position="432"/>
    </location>
</feature>
<dbReference type="GO" id="GO:0005777">
    <property type="term" value="C:peroxisome"/>
    <property type="evidence" value="ECO:0007669"/>
    <property type="project" value="InterPro"/>
</dbReference>
<feature type="region of interest" description="Disordered" evidence="1">
    <location>
        <begin position="321"/>
        <end position="365"/>
    </location>
</feature>
<sequence>MMRHSAASVSSRDSRRRRRQEQAPVSSSVDSKAGREAGLQRESALTGEGDDARAGPSATAAEREDGTQPQPQPQQQHQQQSQQQHQQHQTQQQQEGKQVDPSDAASVASGSTLLSSSTFGRKARKAPNSSPAREVLVCAESFTVNEAACRALLQLRYLDEPCMAIEKEGGLTVLSATNREGAVITPASGRFASMILVASTRICFVYKRYHVVFALDATTSMYTVTLLGSLRKAEPVYALPGAQVVPVMSVMLQALLQPIPMPTHHVLLRPSIKVSVTVRTSTRKVMDDETLAVLVTAVPLSAESLPHILEQSRAGLDALLRPETHGPKRPDRTSSTSSLSTLASAPIRSRHLESPTSSDAPEVGPVTYKDALEGASGMNEAGSAPSASSIPITRSGHLDLGPAAMSTSAGLSLGGDTGFFRRAEPSEQHDPADSEDQEISLVDDASNDPGLSILRRLDIPVHFAILASVEKISSPFGSLPDFSDLSASSVAASSLQSRESRKEPLRVVMVPFFSNEIEFAALEPRVSKRSIARAFEAIQNAYPWQGRPPASPTVVRELVEYRLSRIRATEVLACRLKEGFSLKQALVEKHAVSLRFVLNYAPHVTIIYVMHVSRSAHCEDGHQRIAVVSVRLVATEAFHARFFMLRERLESASNPHDRENLSTSIELRLHQYINAIVEADRAFVHISAALRDPLMGPRALLEVFAAEPLSRWHRWFHVESFDVLMRPPTGSPATVEATLKEWATFIGRGTSSESSPSASPQPSSFSGRPTRGVLHASKRINGDFSTEGASCAPNAAPLVALCRFVPLSEFLGTVHVALPMATSARHRETILQDLLSRLDSVILMKFWHGECSFAELCRVLVSVPSAASIEHGLTLPTTRILVKKFVHKLTRTWPIMKPGLAQHVASSLVRARIREGYEVVSSSFPFKQAADGMLEIADNLVKPELQGDANFCKFVPLEQGDRNQGKANCLLLYHVSFTEYEVTSKVLLQAMDFRFRPQHAFEALDADLFKESLLAHYRLVDGYFVSTSLAFREIQAFAADTETLMPYISAPRVRTESAMDQQDASNSKSSWGVECVKVQGGVNSLLQFSSPTVKSFSVFRVKNNSLANDEFFKLMLESVAGISDARLVDGQRSSDDLVAPAAQASLYFAKVLSSTRILVMVLPALLSQAYDCGPTPAESASESASWADASACDDQQQKGEEEGKATDDGWGSQAYSISFYEVDVRKVVFPGEFVAQELRELFRYRDAEDLAEGTPTPPMSAFASEDTEASGHQGAEGLEGIAEDSERVASSALASAEAQLFLTQIKDAHFYNMIVTIHRIFDSTVVGMEERANLLHTDDIETLLRKCPTHKAEVDATVLRSILHTTLGQSPSTPAEGLAPESAPPPPNQTVSEVDERFDTILNDFFQPISKTSFYYFEPKGSPEILESDVEEEEDDDDDHDDQDDMNLAGNDVEDILQNGGHPSELDNRPTRLVDQPHPEPQTHEVTYEIERGRICETIMETLHAGNSSNVSINLIFCTLPTHPPSSQPKTEALWQEHSTYAPQHAYRTQPNSNAEGLSGFAEQPLQSQAPPTPTKELFARKHHDWQRRRRAPGGRDSFLSKWTKAVRKKIKSRIKAMVSSAVLASLQRVYPVTEKTLELVRNLLEDGGLRARTITRKTIPLHFVDPKVGVDMFDKVFAESPYLSLRKVSKDKCIVVEPMRPSTAKLHMREYSVPYWAIFEVTLGSSVVLYFHHPNLRDAEEARRIEKRLCSGVQQTEKRVNQLLLLHSLHETRSAHRLLIKPDTSRLSTPESESSRSHRGSPPRRLPSDRSGSRSVATNARGNKFGEAKDMAKLEGDVWNEHTLPDGFFACPCQHRARFPVPQRLVLERAINDLRIYALHSFNVQNRHNTFVYQSGDQIFYLKLRGESNEGEGGVSSARPFWRSSNADADAEPTKSSKAVVLEVYGVDKPPEDMVTVLGTLLENKIKNSTIATLGAFLFRNIQFKVYPHDLDFIKDRKDAPHLRHKLVVPSFVGDIGLLLLIFKENLLEFTNVLHFQSIPDAKMAEMEQTGAERDAPSPVPVDTVNLEGHSKAPQQMHPAWTEVTSYGRVQEGHSDNAQRTNPVFLDLETRDDKHCEASSLPSVESQTDASAPPDVRNLVKTQSQVHTGTQSDVAASVKSQPGNSKSQTQRGSSASSLPVFFGETECGEGTGAPVSICRRRDLDARALAEEPVHTIVVDMWEAGQVDLSKLSECFAESFKRSLVEYEFEVLHMERPIEVIQPDLCQLAFVEDASVPRAQVRPEALAWKEENSAGTVESRNPSSLAGAAAMDKGKTGDQETDGSQLMCSVDDADGAKSGKSDESPQGSVNEDPTDTQPKKDQADSVRAFEGRTMVFLTQCIRFVTSWISARANLLRSIYHQRMGLFMHAVLPRPVVHFLRDVDRALQKSKDRDKNAIVNDPDFISHARRAELSAAELAVLLEHETPPASCLAPFLQIADSKMKGKGKGSTGPPLPHKAAAQALGRGGFNVARAAMASRRRGPGVPMQFFGKGGPGSSGASVSGTVASGTSTGVSGDSMSARSLSPLISFDSAVPKLGTWESSSVVTTKAGRIDGFGPRACTAFELQLRGRYPRPLHGLELLQDRGSERADRGDRVSVLGSSVLSNARKRASQARRKALLTGVLARWRSEATTSRFPYASLDDEFQDEDDAMEVSTASSEELELVLDDSRVLHTTRARLFIGAHEHNKRSAVLHEFTRLAVEDFKHIYMQHLIHQLEMRNIRQFNGMVVIVEVRVQSDMLKVVMRLLEPDLRHGANGAGADPDMADDDLYFLNSATSRSRGLYYTQDLGILRTGLQTRKMVYDYQLFLFKETLESYAERPVDIAPQVFAFAREFPDPPPNAESSIYLTEFQVTAPSSSVLTRKNVDKAFDYIVRMAERYGMSGIKSSSLGGGENYLLLTSRDGSFTDLPGRGRLSGMSYVAIVRLRDDEDDDFGERHEFNIEGQVPVSFVACLIANDGSTMRQILGLDEPGAEARRRSIASHSEGGTPPAQSEEEKHQTAGKTQDDGSGPDAKNASVAVPETEYGDDADYEALCSEGAIDPGTIAGAAILRTGAFARSSSLGIEVAVETEDDTDGASAFELGREQLEDNLGRVLEDVFSHGVLSFQRKMFWGRLRAIAEAVYREANKGGGSPELGAVQQTGPGVATPPRMALAAENSVHSGASGYVRIGDEEGQHERRVVDIDDLEMLSFSCPLHTVDDEIAQLLPEIPTEGLIDFLAYAHGPLALRGRKSRWGTDIVLLPPFELSFIFVVHVSVPLSGPPSHMLRFPKPIVEQTQLEDGQLFLSIVMQTFLSSLWYGIDMFNV</sequence>
<feature type="region of interest" description="Disordered" evidence="1">
    <location>
        <begin position="1780"/>
        <end position="1828"/>
    </location>
</feature>
<feature type="region of interest" description="Disordered" evidence="1">
    <location>
        <begin position="1367"/>
        <end position="1392"/>
    </location>
</feature>
<feature type="compositionally biased region" description="Low complexity" evidence="1">
    <location>
        <begin position="1177"/>
        <end position="1190"/>
    </location>
</feature>
<feature type="region of interest" description="Disordered" evidence="1">
    <location>
        <begin position="1453"/>
        <end position="1483"/>
    </location>
</feature>